<dbReference type="EMBL" id="AWUY01000252">
    <property type="protein sequence ID" value="ERJ72355.1"/>
    <property type="molecule type" value="Genomic_DNA"/>
</dbReference>
<sequence length="41" mass="4991">MFFYLSKEVASRKNIKKIQRKGFAVKPFRCHYLFPYSCDSR</sequence>
<reference evidence="1 2" key="1">
    <citation type="submission" date="2013-06" db="EMBL/GenBank/DDBJ databases">
        <authorList>
            <person name="Weinstock G."/>
            <person name="Sodergren E."/>
            <person name="Lobos E.A."/>
            <person name="Fulton L."/>
            <person name="Fulton R."/>
            <person name="Courtney L."/>
            <person name="Fronick C."/>
            <person name="O'Laughlin M."/>
            <person name="Godfrey J."/>
            <person name="Wilson R.M."/>
            <person name="Miner T."/>
            <person name="Farmer C."/>
            <person name="Delehaunty K."/>
            <person name="Cordes M."/>
            <person name="Minx P."/>
            <person name="Tomlinson C."/>
            <person name="Chen J."/>
            <person name="Wollam A."/>
            <person name="Pepin K.H."/>
            <person name="Bhonagiri V."/>
            <person name="Zhang X."/>
            <person name="Warren W."/>
            <person name="Mitreva M."/>
            <person name="Mardis E.R."/>
            <person name="Wilson R.K."/>
        </authorList>
    </citation>
    <scope>NUCLEOTIDE SEQUENCE [LARGE SCALE GENOMIC DNA]</scope>
    <source>
        <strain evidence="1 2">ATCC 29426</strain>
    </source>
</reference>
<organism evidence="1 2">
    <name type="scientific">Prevotella disiens JCM 6334 = ATCC 29426</name>
    <dbReference type="NCBI Taxonomy" id="1235811"/>
    <lineage>
        <taxon>Bacteria</taxon>
        <taxon>Pseudomonadati</taxon>
        <taxon>Bacteroidota</taxon>
        <taxon>Bacteroidia</taxon>
        <taxon>Bacteroidales</taxon>
        <taxon>Prevotellaceae</taxon>
        <taxon>Prevotella</taxon>
    </lineage>
</organism>
<dbReference type="Proteomes" id="UP000016660">
    <property type="component" value="Unassembled WGS sequence"/>
</dbReference>
<evidence type="ECO:0000313" key="1">
    <source>
        <dbReference type="EMBL" id="ERJ72355.1"/>
    </source>
</evidence>
<name>A0ABP2Y504_9BACT</name>
<protein>
    <submittedName>
        <fullName evidence="1">Uncharacterized protein</fullName>
    </submittedName>
</protein>
<proteinExistence type="predicted"/>
<gene>
    <name evidence="1" type="ORF">HMPREF0653_02400</name>
</gene>
<comment type="caution">
    <text evidence="1">The sequence shown here is derived from an EMBL/GenBank/DDBJ whole genome shotgun (WGS) entry which is preliminary data.</text>
</comment>
<keyword evidence="2" id="KW-1185">Reference proteome</keyword>
<accession>A0ABP2Y504</accession>
<evidence type="ECO:0000313" key="2">
    <source>
        <dbReference type="Proteomes" id="UP000016660"/>
    </source>
</evidence>